<sequence length="525" mass="60250">MLQQLINTALLGTEKMGFDEKLLPESIRNIIEKMPDTDKEARFFKTVALLSFYEEAGQKPKRFEGEFPIENLKSDAAVASPKFASILNEILEIPYNLRNDLLTLWLDKLIENKQICTAKSTVALLNSIESLPKKLHPKIIKVLSKNGLELLAFKTSISATTQVSDEQIWKEGKLAERRELFTELRKEDVQKALALLESTWKEESLNDKRAFVEVIKTTFQPSDVAFLESVLPEFAFKAKERKTQKEIRQTIKGLLMGIKTTESYSNTTAALKSYFHQEKAKGMMGWIGKENTVLVLPDTNDDFMNTSKMEAEYGMELSPDVAIFTTNQHYWFACFLEYLPFDFWTQHLEKDVPTTVKYFISEVFTVKLSGKKLAIFLNALINNALQHKDVALAKALLKITSLHDQLPLLGLLPEDEKEEYILSTKQLTSLQALEACFSNFHGTWSADFSKAILQECYTILIEKNTYISEQLGVIMVKYLHPSVSVFLLNTNQYPASTNHYYIRHWEKYFVEAIVKSQRIRQKINT</sequence>
<dbReference type="RefSeq" id="WP_323298423.1">
    <property type="nucleotide sequence ID" value="NZ_JAYFUM010000025.1"/>
</dbReference>
<reference evidence="1 2" key="1">
    <citation type="submission" date="2023-12" db="EMBL/GenBank/DDBJ databases">
        <title>Novel species of the genus Arcicella isolated from rivers.</title>
        <authorList>
            <person name="Lu H."/>
        </authorList>
    </citation>
    <scope>NUCLEOTIDE SEQUENCE [LARGE SCALE GENOMIC DNA]</scope>
    <source>
        <strain evidence="1 2">KCTC 23307</strain>
    </source>
</reference>
<dbReference type="EMBL" id="JAYFUM010000025">
    <property type="protein sequence ID" value="MEA5141268.1"/>
    <property type="molecule type" value="Genomic_DNA"/>
</dbReference>
<evidence type="ECO:0000313" key="1">
    <source>
        <dbReference type="EMBL" id="MEA5141268.1"/>
    </source>
</evidence>
<protein>
    <submittedName>
        <fullName evidence="1">DUF5691 domain-containing protein</fullName>
    </submittedName>
</protein>
<keyword evidence="2" id="KW-1185">Reference proteome</keyword>
<name>A0ABU5QF87_9BACT</name>
<proteinExistence type="predicted"/>
<accession>A0ABU5QF87</accession>
<dbReference type="Pfam" id="PF18944">
    <property type="entry name" value="DUF5691"/>
    <property type="match status" value="1"/>
</dbReference>
<comment type="caution">
    <text evidence="1">The sequence shown here is derived from an EMBL/GenBank/DDBJ whole genome shotgun (WGS) entry which is preliminary data.</text>
</comment>
<organism evidence="1 2">
    <name type="scientific">Arcicella rigui</name>
    <dbReference type="NCBI Taxonomy" id="797020"/>
    <lineage>
        <taxon>Bacteria</taxon>
        <taxon>Pseudomonadati</taxon>
        <taxon>Bacteroidota</taxon>
        <taxon>Cytophagia</taxon>
        <taxon>Cytophagales</taxon>
        <taxon>Flectobacillaceae</taxon>
        <taxon>Arcicella</taxon>
    </lineage>
</organism>
<dbReference type="Proteomes" id="UP001302949">
    <property type="component" value="Unassembled WGS sequence"/>
</dbReference>
<evidence type="ECO:0000313" key="2">
    <source>
        <dbReference type="Proteomes" id="UP001302949"/>
    </source>
</evidence>
<gene>
    <name evidence="1" type="ORF">VB248_19095</name>
</gene>
<dbReference type="InterPro" id="IPR043746">
    <property type="entry name" value="DUF5691"/>
</dbReference>